<evidence type="ECO:0000256" key="2">
    <source>
        <dbReference type="ARBA" id="ARBA00023287"/>
    </source>
</evidence>
<dbReference type="AlphaFoldDB" id="A0A6G7KCQ8"/>
<dbReference type="InterPro" id="IPR012902">
    <property type="entry name" value="N_methyl_site"/>
</dbReference>
<dbReference type="InterPro" id="IPR016785">
    <property type="entry name" value="ComGD"/>
</dbReference>
<evidence type="ECO:0000256" key="1">
    <source>
        <dbReference type="ARBA" id="ARBA00004241"/>
    </source>
</evidence>
<keyword evidence="4" id="KW-1185">Reference proteome</keyword>
<organism evidence="3 4">
    <name type="scientific">Jeotgalibaca arthritidis</name>
    <dbReference type="NCBI Taxonomy" id="1868794"/>
    <lineage>
        <taxon>Bacteria</taxon>
        <taxon>Bacillati</taxon>
        <taxon>Bacillota</taxon>
        <taxon>Bacilli</taxon>
        <taxon>Lactobacillales</taxon>
        <taxon>Carnobacteriaceae</taxon>
        <taxon>Jeotgalibaca</taxon>
    </lineage>
</organism>
<keyword evidence="2" id="KW-0178">Competence</keyword>
<gene>
    <name evidence="3" type="ORF">G7057_11505</name>
</gene>
<protein>
    <submittedName>
        <fullName evidence="3">Prepilin-type N-terminal cleavage/methylation domain-containing protein</fullName>
    </submittedName>
</protein>
<dbReference type="NCBIfam" id="NF040982">
    <property type="entry name" value="ComGD"/>
    <property type="match status" value="1"/>
</dbReference>
<dbReference type="PROSITE" id="PS00409">
    <property type="entry name" value="PROKAR_NTER_METHYL"/>
    <property type="match status" value="1"/>
</dbReference>
<evidence type="ECO:0000313" key="4">
    <source>
        <dbReference type="Proteomes" id="UP000501451"/>
    </source>
</evidence>
<name>A0A6G7KCQ8_9LACT</name>
<sequence>MNSKWQSGFSLLESLIVLMVTSLIFLLSSTTANHQSNNVELRYFVNHFLTELEKAQNYAVIQNKAVKVEIITISGNTTIQFFTASPDYHFKKERLVLPTGVRADRDQSFWVKGDTGYIQPTTIYFSNSQNAYKITIQMGMGRYRVEEIKR</sequence>
<dbReference type="Proteomes" id="UP000501451">
    <property type="component" value="Chromosome"/>
</dbReference>
<dbReference type="GO" id="GO:0030420">
    <property type="term" value="P:establishment of competence for transformation"/>
    <property type="evidence" value="ECO:0007669"/>
    <property type="project" value="UniProtKB-KW"/>
</dbReference>
<dbReference type="PIRSF" id="PIRSF021292">
    <property type="entry name" value="Competence_ComGD"/>
    <property type="match status" value="1"/>
</dbReference>
<dbReference type="NCBIfam" id="TIGR02532">
    <property type="entry name" value="IV_pilin_GFxxxE"/>
    <property type="match status" value="1"/>
</dbReference>
<dbReference type="KEGG" id="jar:G7057_11505"/>
<reference evidence="3 4" key="1">
    <citation type="journal article" date="2017" name="Int. J. Syst. Evol. Microbiol.">
        <title>Jeotgalibaca porci sp. nov. and Jeotgalibaca arthritidis sp. nov., isolated from pigs, and emended description of the genus Jeotgalibaca.</title>
        <authorList>
            <person name="Zamora L."/>
            <person name="Perez-Sancho M."/>
            <person name="Dominguez L."/>
            <person name="Fernandez-Garayzabal J.F."/>
            <person name="Vela A.I."/>
        </authorList>
    </citation>
    <scope>NUCLEOTIDE SEQUENCE [LARGE SCALE GENOMIC DNA]</scope>
    <source>
        <strain evidence="3 4">CECT 9157</strain>
    </source>
</reference>
<accession>A0A6G7KCQ8</accession>
<dbReference type="RefSeq" id="WP_166163881.1">
    <property type="nucleotide sequence ID" value="NZ_CP049740.1"/>
</dbReference>
<evidence type="ECO:0000313" key="3">
    <source>
        <dbReference type="EMBL" id="QII83012.1"/>
    </source>
</evidence>
<proteinExistence type="predicted"/>
<comment type="subcellular location">
    <subcellularLocation>
        <location evidence="1">Cell surface</location>
    </subcellularLocation>
</comment>
<dbReference type="EMBL" id="CP049740">
    <property type="protein sequence ID" value="QII83012.1"/>
    <property type="molecule type" value="Genomic_DNA"/>
</dbReference>
<dbReference type="GO" id="GO:0009986">
    <property type="term" value="C:cell surface"/>
    <property type="evidence" value="ECO:0007669"/>
    <property type="project" value="UniProtKB-SubCell"/>
</dbReference>